<dbReference type="Proteomes" id="UP000324222">
    <property type="component" value="Unassembled WGS sequence"/>
</dbReference>
<evidence type="ECO:0000313" key="2">
    <source>
        <dbReference type="Proteomes" id="UP000324222"/>
    </source>
</evidence>
<dbReference type="EMBL" id="VSRR010145534">
    <property type="protein sequence ID" value="MPD05342.1"/>
    <property type="molecule type" value="Genomic_DNA"/>
</dbReference>
<name>A0A5B7K4S4_PORTR</name>
<sequence>MYVHYHWPAFRKLRYVLTQISRGTPDTLAAPLSFPSHPPGPQQQHISLPDSPVCTLPHEDFPFVMCSFFCSLLVRSTDAT</sequence>
<organism evidence="1 2">
    <name type="scientific">Portunus trituberculatus</name>
    <name type="common">Swimming crab</name>
    <name type="synonym">Neptunus trituberculatus</name>
    <dbReference type="NCBI Taxonomy" id="210409"/>
    <lineage>
        <taxon>Eukaryota</taxon>
        <taxon>Metazoa</taxon>
        <taxon>Ecdysozoa</taxon>
        <taxon>Arthropoda</taxon>
        <taxon>Crustacea</taxon>
        <taxon>Multicrustacea</taxon>
        <taxon>Malacostraca</taxon>
        <taxon>Eumalacostraca</taxon>
        <taxon>Eucarida</taxon>
        <taxon>Decapoda</taxon>
        <taxon>Pleocyemata</taxon>
        <taxon>Brachyura</taxon>
        <taxon>Eubrachyura</taxon>
        <taxon>Portunoidea</taxon>
        <taxon>Portunidae</taxon>
        <taxon>Portuninae</taxon>
        <taxon>Portunus</taxon>
    </lineage>
</organism>
<evidence type="ECO:0000313" key="1">
    <source>
        <dbReference type="EMBL" id="MPD05342.1"/>
    </source>
</evidence>
<reference evidence="1 2" key="1">
    <citation type="submission" date="2019-05" db="EMBL/GenBank/DDBJ databases">
        <title>Another draft genome of Portunus trituberculatus and its Hox gene families provides insights of decapod evolution.</title>
        <authorList>
            <person name="Jeong J.-H."/>
            <person name="Song I."/>
            <person name="Kim S."/>
            <person name="Choi T."/>
            <person name="Kim D."/>
            <person name="Ryu S."/>
            <person name="Kim W."/>
        </authorList>
    </citation>
    <scope>NUCLEOTIDE SEQUENCE [LARGE SCALE GENOMIC DNA]</scope>
    <source>
        <tissue evidence="1">Muscle</tissue>
    </source>
</reference>
<keyword evidence="2" id="KW-1185">Reference proteome</keyword>
<accession>A0A5B7K4S4</accession>
<gene>
    <name evidence="1" type="ORF">E2C01_101081</name>
</gene>
<comment type="caution">
    <text evidence="1">The sequence shown here is derived from an EMBL/GenBank/DDBJ whole genome shotgun (WGS) entry which is preliminary data.</text>
</comment>
<dbReference type="AlphaFoldDB" id="A0A5B7K4S4"/>
<protein>
    <submittedName>
        <fullName evidence="1">Uncharacterized protein</fullName>
    </submittedName>
</protein>
<proteinExistence type="predicted"/>